<proteinExistence type="predicted"/>
<keyword evidence="3" id="KW-1185">Reference proteome</keyword>
<accession>A0ABQ9YZX9</accession>
<evidence type="ECO:0000256" key="1">
    <source>
        <dbReference type="SAM" id="MobiDB-lite"/>
    </source>
</evidence>
<name>A0ABQ9YZX9_9CRUS</name>
<gene>
    <name evidence="2" type="ORF">OUZ56_011366</name>
</gene>
<evidence type="ECO:0000313" key="2">
    <source>
        <dbReference type="EMBL" id="KAK4006211.1"/>
    </source>
</evidence>
<dbReference type="EMBL" id="JAOYFB010000002">
    <property type="protein sequence ID" value="KAK4006211.1"/>
    <property type="molecule type" value="Genomic_DNA"/>
</dbReference>
<evidence type="ECO:0000313" key="3">
    <source>
        <dbReference type="Proteomes" id="UP001234178"/>
    </source>
</evidence>
<feature type="region of interest" description="Disordered" evidence="1">
    <location>
        <begin position="73"/>
        <end position="94"/>
    </location>
</feature>
<sequence length="201" mass="22770">MSVTDLGGSLAIRIENAMLSQYDKEFYLVVDVTSSTVFLKGAKDIIVKLRHIPEYFVVSEDCSQILDIPPISPSELSQNDENSPTTTPETLTINNSYSPTLGCDKDTSTDCVDSEEDSMFQPRFQNQFILTLPNEGEEDWEINQHIVAAMRAGKLSLHINLFILLCAKHLLKTVSLEKRQKPVQKDNDYGYFSEKEWKICL</sequence>
<reference evidence="2 3" key="1">
    <citation type="journal article" date="2023" name="Nucleic Acids Res.">
        <title>The hologenome of Daphnia magna reveals possible DNA methylation and microbiome-mediated evolution of the host genome.</title>
        <authorList>
            <person name="Chaturvedi A."/>
            <person name="Li X."/>
            <person name="Dhandapani V."/>
            <person name="Marshall H."/>
            <person name="Kissane S."/>
            <person name="Cuenca-Cambronero M."/>
            <person name="Asole G."/>
            <person name="Calvet F."/>
            <person name="Ruiz-Romero M."/>
            <person name="Marangio P."/>
            <person name="Guigo R."/>
            <person name="Rago D."/>
            <person name="Mirbahai L."/>
            <person name="Eastwood N."/>
            <person name="Colbourne J.K."/>
            <person name="Zhou J."/>
            <person name="Mallon E."/>
            <person name="Orsini L."/>
        </authorList>
    </citation>
    <scope>NUCLEOTIDE SEQUENCE [LARGE SCALE GENOMIC DNA]</scope>
    <source>
        <strain evidence="2">LRV0_1</strain>
    </source>
</reference>
<feature type="compositionally biased region" description="Polar residues" evidence="1">
    <location>
        <begin position="74"/>
        <end position="94"/>
    </location>
</feature>
<organism evidence="2 3">
    <name type="scientific">Daphnia magna</name>
    <dbReference type="NCBI Taxonomy" id="35525"/>
    <lineage>
        <taxon>Eukaryota</taxon>
        <taxon>Metazoa</taxon>
        <taxon>Ecdysozoa</taxon>
        <taxon>Arthropoda</taxon>
        <taxon>Crustacea</taxon>
        <taxon>Branchiopoda</taxon>
        <taxon>Diplostraca</taxon>
        <taxon>Cladocera</taxon>
        <taxon>Anomopoda</taxon>
        <taxon>Daphniidae</taxon>
        <taxon>Daphnia</taxon>
    </lineage>
</organism>
<protein>
    <submittedName>
        <fullName evidence="2">Uncharacterized protein</fullName>
    </submittedName>
</protein>
<dbReference type="Proteomes" id="UP001234178">
    <property type="component" value="Unassembled WGS sequence"/>
</dbReference>
<comment type="caution">
    <text evidence="2">The sequence shown here is derived from an EMBL/GenBank/DDBJ whole genome shotgun (WGS) entry which is preliminary data.</text>
</comment>